<dbReference type="PANTHER" id="PTHR12618:SF20">
    <property type="entry name" value="PHD AND RING FINGER DOMAIN-CONTAINING PROTEIN 1"/>
    <property type="match status" value="1"/>
</dbReference>
<dbReference type="InterPro" id="IPR011011">
    <property type="entry name" value="Znf_FYVE_PHD"/>
</dbReference>
<dbReference type="SUPFAM" id="SSF57850">
    <property type="entry name" value="RING/U-box"/>
    <property type="match status" value="1"/>
</dbReference>
<evidence type="ECO:0000256" key="2">
    <source>
        <dbReference type="ARBA" id="ARBA00022771"/>
    </source>
</evidence>
<dbReference type="InterPro" id="IPR019787">
    <property type="entry name" value="Znf_PHD-finger"/>
</dbReference>
<dbReference type="PANTHER" id="PTHR12618">
    <property type="entry name" value="PHD AND RING FINGER DOMAIN-CONTAINING PROTEIN 1"/>
    <property type="match status" value="1"/>
</dbReference>
<feature type="region of interest" description="Disordered" evidence="5">
    <location>
        <begin position="33"/>
        <end position="54"/>
    </location>
</feature>
<keyword evidence="3" id="KW-0862">Zinc</keyword>
<feature type="domain" description="PHD-type" evidence="6">
    <location>
        <begin position="172"/>
        <end position="220"/>
    </location>
</feature>
<dbReference type="GO" id="GO:0008270">
    <property type="term" value="F:zinc ion binding"/>
    <property type="evidence" value="ECO:0007669"/>
    <property type="project" value="UniProtKB-KW"/>
</dbReference>
<comment type="caution">
    <text evidence="8">The sequence shown here is derived from an EMBL/GenBank/DDBJ whole genome shotgun (WGS) entry which is preliminary data.</text>
</comment>
<dbReference type="SMART" id="SM00249">
    <property type="entry name" value="PHD"/>
    <property type="match status" value="1"/>
</dbReference>
<dbReference type="SMART" id="SM00184">
    <property type="entry name" value="RING"/>
    <property type="match status" value="2"/>
</dbReference>
<dbReference type="AlphaFoldDB" id="A0A9N9LEX8"/>
<name>A0A9N9LEX8_9HELO</name>
<dbReference type="OrthoDB" id="8062037at2759"/>
<dbReference type="InterPro" id="IPR013083">
    <property type="entry name" value="Znf_RING/FYVE/PHD"/>
</dbReference>
<dbReference type="InterPro" id="IPR047157">
    <property type="entry name" value="PHRF1/Atg35"/>
</dbReference>
<dbReference type="Pfam" id="PF13639">
    <property type="entry name" value="zf-RING_2"/>
    <property type="match status" value="1"/>
</dbReference>
<dbReference type="InterPro" id="IPR001841">
    <property type="entry name" value="Znf_RING"/>
</dbReference>
<keyword evidence="1" id="KW-0479">Metal-binding</keyword>
<feature type="compositionally biased region" description="Low complexity" evidence="5">
    <location>
        <begin position="38"/>
        <end position="54"/>
    </location>
</feature>
<feature type="region of interest" description="Disordered" evidence="5">
    <location>
        <begin position="1"/>
        <end position="21"/>
    </location>
</feature>
<dbReference type="PROSITE" id="PS50016">
    <property type="entry name" value="ZF_PHD_2"/>
    <property type="match status" value="1"/>
</dbReference>
<organism evidence="8 9">
    <name type="scientific">Hymenoscyphus albidus</name>
    <dbReference type="NCBI Taxonomy" id="595503"/>
    <lineage>
        <taxon>Eukaryota</taxon>
        <taxon>Fungi</taxon>
        <taxon>Dikarya</taxon>
        <taxon>Ascomycota</taxon>
        <taxon>Pezizomycotina</taxon>
        <taxon>Leotiomycetes</taxon>
        <taxon>Helotiales</taxon>
        <taxon>Helotiaceae</taxon>
        <taxon>Hymenoscyphus</taxon>
    </lineage>
</organism>
<dbReference type="SUPFAM" id="SSF57903">
    <property type="entry name" value="FYVE/PHD zinc finger"/>
    <property type="match status" value="1"/>
</dbReference>
<evidence type="ECO:0008006" key="10">
    <source>
        <dbReference type="Google" id="ProtNLM"/>
    </source>
</evidence>
<gene>
    <name evidence="8" type="ORF">HYALB_00002756</name>
</gene>
<keyword evidence="9" id="KW-1185">Reference proteome</keyword>
<evidence type="ECO:0000256" key="5">
    <source>
        <dbReference type="SAM" id="MobiDB-lite"/>
    </source>
</evidence>
<proteinExistence type="predicted"/>
<dbReference type="EMBL" id="CAJVRM010000093">
    <property type="protein sequence ID" value="CAG8974120.1"/>
    <property type="molecule type" value="Genomic_DNA"/>
</dbReference>
<dbReference type="Proteomes" id="UP000701801">
    <property type="component" value="Unassembled WGS sequence"/>
</dbReference>
<feature type="compositionally biased region" description="Low complexity" evidence="5">
    <location>
        <begin position="479"/>
        <end position="501"/>
    </location>
</feature>
<keyword evidence="2 4" id="KW-0863">Zinc-finger</keyword>
<dbReference type="Gene3D" id="3.30.40.10">
    <property type="entry name" value="Zinc/RING finger domain, C3HC4 (zinc finger)"/>
    <property type="match status" value="2"/>
</dbReference>
<dbReference type="InterPro" id="IPR019786">
    <property type="entry name" value="Zinc_finger_PHD-type_CS"/>
</dbReference>
<evidence type="ECO:0000313" key="9">
    <source>
        <dbReference type="Proteomes" id="UP000701801"/>
    </source>
</evidence>
<evidence type="ECO:0000259" key="7">
    <source>
        <dbReference type="PROSITE" id="PS50089"/>
    </source>
</evidence>
<evidence type="ECO:0000256" key="1">
    <source>
        <dbReference type="ARBA" id="ARBA00022723"/>
    </source>
</evidence>
<sequence>MHPDLADQSNVGRDSSMDMVPDNSIHDLQAAAPTAAGTTKSPTTYPESPPTSSDSMVDQCIVCLEDLCITFESIVEQQEQDPAATSATQPDKQQLIAVIKPCGHSLHDECLREWTQKANSCPFCRQSFNLVEVLDKVGGNVLSEYAVENKKQVASTEFDPAWIEEPIEEEEGPPCPICNLADNEDVLLLCNACDAPYHTYCVGLSGVPRGDWYCMECHDDGTEARALELGNLQSHRHAPRTQGASRRNRRRIREDHWYGAWSIFSSRVHDVAGLDLDFSDGEDDGDMGDYRQLQRRRSGQAREFQQWQQRLHIATRHGARETFQAAPRPRRPTRPRTPPTPEETKEEARAWGDFERAKEMDGVPRTRKRKSRSAATSATASPVERPSEPERKLKRPRTRRVLVEGEASSSSSVMTQPPRPLISNAHPTSPTLPVSEGPGPSFLTSLLKEVEMSANSDDDTSRSAFSGTTISAGTNRVTSPSLEYSSPAASPAPSTSHTPRALSITPPPHLAKRQASPRPLTSHVEPSYPRADYSPNRSPGEPTRESANPSSPTTELRQPRPRRQKPRPLALQTSPETSPVRETMSAEAKDSINKIVKNALKPIWQAAEITKEQYAGVNRDVSRKLYEMVADRDISENREKWEKVATAEVATAVKALKG</sequence>
<feature type="compositionally biased region" description="Polar residues" evidence="5">
    <location>
        <begin position="545"/>
        <end position="555"/>
    </location>
</feature>
<evidence type="ECO:0000259" key="6">
    <source>
        <dbReference type="PROSITE" id="PS50016"/>
    </source>
</evidence>
<feature type="compositionally biased region" description="Polar residues" evidence="5">
    <location>
        <begin position="462"/>
        <end position="478"/>
    </location>
</feature>
<accession>A0A9N9LEX8</accession>
<dbReference type="PROSITE" id="PS50089">
    <property type="entry name" value="ZF_RING_2"/>
    <property type="match status" value="1"/>
</dbReference>
<dbReference type="Pfam" id="PF00628">
    <property type="entry name" value="PHD"/>
    <property type="match status" value="1"/>
</dbReference>
<feature type="compositionally biased region" description="Basic and acidic residues" evidence="5">
    <location>
        <begin position="342"/>
        <end position="364"/>
    </location>
</feature>
<evidence type="ECO:0000313" key="8">
    <source>
        <dbReference type="EMBL" id="CAG8974120.1"/>
    </source>
</evidence>
<evidence type="ECO:0000256" key="3">
    <source>
        <dbReference type="ARBA" id="ARBA00022833"/>
    </source>
</evidence>
<feature type="domain" description="RING-type" evidence="7">
    <location>
        <begin position="60"/>
        <end position="125"/>
    </location>
</feature>
<reference evidence="8" key="1">
    <citation type="submission" date="2021-07" db="EMBL/GenBank/DDBJ databases">
        <authorList>
            <person name="Durling M."/>
        </authorList>
    </citation>
    <scope>NUCLEOTIDE SEQUENCE</scope>
</reference>
<dbReference type="PROSITE" id="PS01359">
    <property type="entry name" value="ZF_PHD_1"/>
    <property type="match status" value="1"/>
</dbReference>
<protein>
    <recommendedName>
        <fullName evidence="10">PHD and RING finger domain-containing protein</fullName>
    </recommendedName>
</protein>
<feature type="region of interest" description="Disordered" evidence="5">
    <location>
        <begin position="315"/>
        <end position="586"/>
    </location>
</feature>
<dbReference type="InterPro" id="IPR001965">
    <property type="entry name" value="Znf_PHD"/>
</dbReference>
<evidence type="ECO:0000256" key="4">
    <source>
        <dbReference type="PROSITE-ProRule" id="PRU00175"/>
    </source>
</evidence>